<organism evidence="2 3">
    <name type="scientific">Suillus plorans</name>
    <dbReference type="NCBI Taxonomy" id="116603"/>
    <lineage>
        <taxon>Eukaryota</taxon>
        <taxon>Fungi</taxon>
        <taxon>Dikarya</taxon>
        <taxon>Basidiomycota</taxon>
        <taxon>Agaricomycotina</taxon>
        <taxon>Agaricomycetes</taxon>
        <taxon>Agaricomycetidae</taxon>
        <taxon>Boletales</taxon>
        <taxon>Suillineae</taxon>
        <taxon>Suillaceae</taxon>
        <taxon>Suillus</taxon>
    </lineage>
</organism>
<dbReference type="OrthoDB" id="3268823at2759"/>
<feature type="compositionally biased region" description="Polar residues" evidence="1">
    <location>
        <begin position="277"/>
        <end position="286"/>
    </location>
</feature>
<feature type="compositionally biased region" description="Low complexity" evidence="1">
    <location>
        <begin position="172"/>
        <end position="187"/>
    </location>
</feature>
<feature type="compositionally biased region" description="Polar residues" evidence="1">
    <location>
        <begin position="212"/>
        <end position="227"/>
    </location>
</feature>
<dbReference type="Proteomes" id="UP000719766">
    <property type="component" value="Unassembled WGS sequence"/>
</dbReference>
<evidence type="ECO:0000313" key="3">
    <source>
        <dbReference type="Proteomes" id="UP000719766"/>
    </source>
</evidence>
<feature type="region of interest" description="Disordered" evidence="1">
    <location>
        <begin position="143"/>
        <end position="187"/>
    </location>
</feature>
<reference evidence="2" key="1">
    <citation type="journal article" date="2020" name="New Phytol.">
        <title>Comparative genomics reveals dynamic genome evolution in host specialist ectomycorrhizal fungi.</title>
        <authorList>
            <person name="Lofgren L.A."/>
            <person name="Nguyen N.H."/>
            <person name="Vilgalys R."/>
            <person name="Ruytinx J."/>
            <person name="Liao H.L."/>
            <person name="Branco S."/>
            <person name="Kuo A."/>
            <person name="LaButti K."/>
            <person name="Lipzen A."/>
            <person name="Andreopoulos W."/>
            <person name="Pangilinan J."/>
            <person name="Riley R."/>
            <person name="Hundley H."/>
            <person name="Na H."/>
            <person name="Barry K."/>
            <person name="Grigoriev I.V."/>
            <person name="Stajich J.E."/>
            <person name="Kennedy P.G."/>
        </authorList>
    </citation>
    <scope>NUCLEOTIDE SEQUENCE</scope>
    <source>
        <strain evidence="2">S12</strain>
    </source>
</reference>
<evidence type="ECO:0000256" key="1">
    <source>
        <dbReference type="SAM" id="MobiDB-lite"/>
    </source>
</evidence>
<feature type="compositionally biased region" description="Basic and acidic residues" evidence="1">
    <location>
        <begin position="31"/>
        <end position="42"/>
    </location>
</feature>
<feature type="compositionally biased region" description="Basic and acidic residues" evidence="1">
    <location>
        <begin position="145"/>
        <end position="164"/>
    </location>
</feature>
<feature type="compositionally biased region" description="Basic and acidic residues" evidence="1">
    <location>
        <begin position="243"/>
        <end position="256"/>
    </location>
</feature>
<accession>A0A9P7AIZ3</accession>
<evidence type="ECO:0000313" key="2">
    <source>
        <dbReference type="EMBL" id="KAG1790451.1"/>
    </source>
</evidence>
<comment type="caution">
    <text evidence="2">The sequence shown here is derived from an EMBL/GenBank/DDBJ whole genome shotgun (WGS) entry which is preliminary data.</text>
</comment>
<protein>
    <submittedName>
        <fullName evidence="2">Uncharacterized protein</fullName>
    </submittedName>
</protein>
<dbReference type="AlphaFoldDB" id="A0A9P7AIZ3"/>
<name>A0A9P7AIZ3_9AGAM</name>
<dbReference type="RefSeq" id="XP_041157419.1">
    <property type="nucleotide sequence ID" value="XM_041298275.1"/>
</dbReference>
<keyword evidence="3" id="KW-1185">Reference proteome</keyword>
<feature type="region of interest" description="Disordered" evidence="1">
    <location>
        <begin position="210"/>
        <end position="346"/>
    </location>
</feature>
<proteinExistence type="predicted"/>
<feature type="region of interest" description="Disordered" evidence="1">
    <location>
        <begin position="1"/>
        <end position="54"/>
    </location>
</feature>
<feature type="compositionally biased region" description="Low complexity" evidence="1">
    <location>
        <begin position="324"/>
        <end position="340"/>
    </location>
</feature>
<dbReference type="EMBL" id="JABBWE010000050">
    <property type="protein sequence ID" value="KAG1790451.1"/>
    <property type="molecule type" value="Genomic_DNA"/>
</dbReference>
<gene>
    <name evidence="2" type="ORF">HD556DRAFT_1242409</name>
</gene>
<dbReference type="GeneID" id="64592039"/>
<sequence>MRTTPKPGQHPVATTTNLNTPGHEFPGSYPRELEQEKSRGDGSEGPAAGASVVQTAKQYMPEPVGRTVDYASKTAAAYIPIPQGVKKTVASYWYSQPKATQSELDQHLSTSLPSSELKGAQPHEHVGGVGSLPGTISESSVALLPDERAEKDAQRPVKLAKDESQTQGDNQAKSAAYPSGAAAVAAKPEVSTTMFVSTLMSLPFLRDYGTQMEPQQLDKSPTQQTDQYPAKLSDPKSMSVDNTPKHEVLEEQRSLETETAGVGGTATGAAQIRDQPPSETTESQAAKTAVVGSAGGYDTDYHPAKLHPPPVQVGESTSQAKAQPDSPVSPASAPPASVADSSKEHRVSFLDKLRGEAKVIAGKMTGKEDKVEEGKRIMHGEV</sequence>